<evidence type="ECO:0000256" key="2">
    <source>
        <dbReference type="ARBA" id="ARBA00022737"/>
    </source>
</evidence>
<dbReference type="PROSITE" id="PS50294">
    <property type="entry name" value="WD_REPEATS_REGION"/>
    <property type="match status" value="1"/>
</dbReference>
<dbReference type="PROSITE" id="PS00678">
    <property type="entry name" value="WD_REPEATS_1"/>
    <property type="match status" value="1"/>
</dbReference>
<dbReference type="Pfam" id="PF00400">
    <property type="entry name" value="WD40"/>
    <property type="match status" value="1"/>
</dbReference>
<dbReference type="InterPro" id="IPR015943">
    <property type="entry name" value="WD40/YVTN_repeat-like_dom_sf"/>
</dbReference>
<dbReference type="InterPro" id="IPR019775">
    <property type="entry name" value="WD40_repeat_CS"/>
</dbReference>
<proteinExistence type="predicted"/>
<evidence type="ECO:0000256" key="1">
    <source>
        <dbReference type="ARBA" id="ARBA00022574"/>
    </source>
</evidence>
<name>X0Z532_9ZZZZ</name>
<dbReference type="PROSITE" id="PS50082">
    <property type="entry name" value="WD_REPEATS_2"/>
    <property type="match status" value="1"/>
</dbReference>
<dbReference type="AlphaFoldDB" id="X0Z532"/>
<dbReference type="PANTHER" id="PTHR19848:SF8">
    <property type="entry name" value="F-BOX AND WD REPEAT DOMAIN CONTAINING 7"/>
    <property type="match status" value="1"/>
</dbReference>
<dbReference type="SMART" id="SM00320">
    <property type="entry name" value="WD40"/>
    <property type="match status" value="1"/>
</dbReference>
<dbReference type="SUPFAM" id="SSF50978">
    <property type="entry name" value="WD40 repeat-like"/>
    <property type="match status" value="1"/>
</dbReference>
<feature type="non-terminal residue" evidence="3">
    <location>
        <position position="1"/>
    </location>
</feature>
<organism evidence="3">
    <name type="scientific">marine sediment metagenome</name>
    <dbReference type="NCBI Taxonomy" id="412755"/>
    <lineage>
        <taxon>unclassified sequences</taxon>
        <taxon>metagenomes</taxon>
        <taxon>ecological metagenomes</taxon>
    </lineage>
</organism>
<evidence type="ECO:0000313" key="3">
    <source>
        <dbReference type="EMBL" id="GAG43641.1"/>
    </source>
</evidence>
<protein>
    <submittedName>
        <fullName evidence="3">Uncharacterized protein</fullName>
    </submittedName>
</protein>
<reference evidence="3" key="1">
    <citation type="journal article" date="2014" name="Front. Microbiol.">
        <title>High frequency of phylogenetically diverse reductive dehalogenase-homologous genes in deep subseafloor sedimentary metagenomes.</title>
        <authorList>
            <person name="Kawai M."/>
            <person name="Futagami T."/>
            <person name="Toyoda A."/>
            <person name="Takaki Y."/>
            <person name="Nishi S."/>
            <person name="Hori S."/>
            <person name="Arai W."/>
            <person name="Tsubouchi T."/>
            <person name="Morono Y."/>
            <person name="Uchiyama I."/>
            <person name="Ito T."/>
            <person name="Fujiyama A."/>
            <person name="Inagaki F."/>
            <person name="Takami H."/>
        </authorList>
    </citation>
    <scope>NUCLEOTIDE SEQUENCE</scope>
    <source>
        <strain evidence="3">Expedition CK06-06</strain>
    </source>
</reference>
<keyword evidence="1" id="KW-0853">WD repeat</keyword>
<dbReference type="InterPro" id="IPR036322">
    <property type="entry name" value="WD40_repeat_dom_sf"/>
</dbReference>
<dbReference type="InterPro" id="IPR001680">
    <property type="entry name" value="WD40_rpt"/>
</dbReference>
<sequence>TLEGHKKYVTSVGFSPDGKYIVSGSNDKTIKIWDILQQP</sequence>
<dbReference type="EMBL" id="BARS01057887">
    <property type="protein sequence ID" value="GAG43641.1"/>
    <property type="molecule type" value="Genomic_DNA"/>
</dbReference>
<keyword evidence="2" id="KW-0677">Repeat</keyword>
<dbReference type="PANTHER" id="PTHR19848">
    <property type="entry name" value="WD40 REPEAT PROTEIN"/>
    <property type="match status" value="1"/>
</dbReference>
<gene>
    <name evidence="3" type="ORF">S01H1_84686</name>
</gene>
<dbReference type="Gene3D" id="2.130.10.10">
    <property type="entry name" value="YVTN repeat-like/Quinoprotein amine dehydrogenase"/>
    <property type="match status" value="1"/>
</dbReference>
<comment type="caution">
    <text evidence="3">The sequence shown here is derived from an EMBL/GenBank/DDBJ whole genome shotgun (WGS) entry which is preliminary data.</text>
</comment>
<accession>X0Z532</accession>